<name>A0A4Q9L8Z6_9MICR</name>
<dbReference type="Proteomes" id="UP000293045">
    <property type="component" value="Unassembled WGS sequence"/>
</dbReference>
<protein>
    <submittedName>
        <fullName evidence="2">Uncharacterized protein</fullName>
    </submittedName>
</protein>
<keyword evidence="1" id="KW-0472">Membrane</keyword>
<comment type="caution">
    <text evidence="2">The sequence shown here is derived from an EMBL/GenBank/DDBJ whole genome shotgun (WGS) entry which is preliminary data.</text>
</comment>
<dbReference type="VEuPathDB" id="MicrosporidiaDB:CWI39_0842p0010"/>
<sequence length="156" mass="18504">MLSFDVLIPEYFALLLFSLIESLPSTIDTDEMTEKIPSTEIYKNLFEKFLENISSMIIFVKDIHPLVKWMFVIINVTKKLMKAKIDQKYFYNLLGIMIPYSITVFFQTIEHSAWYIFLPLIYVYYKIIYTLFGIIIEIRNNLKKEDVPLSLSFNNT</sequence>
<feature type="transmembrane region" description="Helical" evidence="1">
    <location>
        <begin position="115"/>
        <end position="136"/>
    </location>
</feature>
<evidence type="ECO:0000313" key="3">
    <source>
        <dbReference type="Proteomes" id="UP000293045"/>
    </source>
</evidence>
<organism evidence="2 3">
    <name type="scientific">Hamiltosporidium magnivora</name>
    <dbReference type="NCBI Taxonomy" id="148818"/>
    <lineage>
        <taxon>Eukaryota</taxon>
        <taxon>Fungi</taxon>
        <taxon>Fungi incertae sedis</taxon>
        <taxon>Microsporidia</taxon>
        <taxon>Dubosqiidae</taxon>
        <taxon>Hamiltosporidium</taxon>
    </lineage>
</organism>
<gene>
    <name evidence="2" type="ORF">CWI39_0842p0010</name>
</gene>
<keyword evidence="1" id="KW-0812">Transmembrane</keyword>
<feature type="transmembrane region" description="Helical" evidence="1">
    <location>
        <begin position="89"/>
        <end position="109"/>
    </location>
</feature>
<dbReference type="VEuPathDB" id="MicrosporidiaDB:CWI36_0848p0020"/>
<dbReference type="EMBL" id="PIXR01000842">
    <property type="protein sequence ID" value="TBU04197.1"/>
    <property type="molecule type" value="Genomic_DNA"/>
</dbReference>
<evidence type="ECO:0000256" key="1">
    <source>
        <dbReference type="SAM" id="Phobius"/>
    </source>
</evidence>
<keyword evidence="1" id="KW-1133">Transmembrane helix</keyword>
<accession>A0A4Q9L8Z6</accession>
<feature type="transmembrane region" description="Helical" evidence="1">
    <location>
        <begin position="53"/>
        <end position="77"/>
    </location>
</feature>
<dbReference type="AlphaFoldDB" id="A0A4Q9L8Z6"/>
<proteinExistence type="predicted"/>
<reference evidence="2 3" key="1">
    <citation type="submission" date="2017-12" db="EMBL/GenBank/DDBJ databases">
        <authorList>
            <person name="Pombert J.-F."/>
            <person name="Haag K.L."/>
            <person name="Ebert D."/>
        </authorList>
    </citation>
    <scope>NUCLEOTIDE SEQUENCE [LARGE SCALE GENOMIC DNA]</scope>
    <source>
        <strain evidence="2">IL-BN-2</strain>
    </source>
</reference>
<evidence type="ECO:0000313" key="2">
    <source>
        <dbReference type="EMBL" id="TBU04197.1"/>
    </source>
</evidence>